<evidence type="ECO:0000313" key="3">
    <source>
        <dbReference type="Proteomes" id="UP000230922"/>
    </source>
</evidence>
<accession>A0A2H0VDY6</accession>
<proteinExistence type="predicted"/>
<reference evidence="3" key="1">
    <citation type="submission" date="2017-09" db="EMBL/GenBank/DDBJ databases">
        <title>Depth-based differentiation of microbial function through sediment-hosted aquifers and enrichment of novel symbionts in the deep terrestrial subsurface.</title>
        <authorList>
            <person name="Probst A.J."/>
            <person name="Ladd B."/>
            <person name="Jarett J.K."/>
            <person name="Geller-Mcgrath D.E."/>
            <person name="Sieber C.M.K."/>
            <person name="Emerson J.B."/>
            <person name="Anantharaman K."/>
            <person name="Thomas B.C."/>
            <person name="Malmstrom R."/>
            <person name="Stieglmeier M."/>
            <person name="Klingl A."/>
            <person name="Woyke T."/>
            <person name="Ryan C.M."/>
            <person name="Banfield J.F."/>
        </authorList>
    </citation>
    <scope>NUCLEOTIDE SEQUENCE [LARGE SCALE GENOMIC DNA]</scope>
</reference>
<gene>
    <name evidence="2" type="ORF">COT92_00750</name>
</gene>
<evidence type="ECO:0000313" key="2">
    <source>
        <dbReference type="EMBL" id="PIR96500.1"/>
    </source>
</evidence>
<organism evidence="2 3">
    <name type="scientific">Candidatus Doudnabacteria bacterium CG10_big_fil_rev_8_21_14_0_10_42_18</name>
    <dbReference type="NCBI Taxonomy" id="1974552"/>
    <lineage>
        <taxon>Bacteria</taxon>
        <taxon>Candidatus Doudnaibacteriota</taxon>
    </lineage>
</organism>
<name>A0A2H0VDY6_9BACT</name>
<comment type="caution">
    <text evidence="2">The sequence shown here is derived from an EMBL/GenBank/DDBJ whole genome shotgun (WGS) entry which is preliminary data.</text>
</comment>
<sequence>MSADRSLRPKKRQRQNPGSRAVGVGKAKCRPGNAPPLPRYADIALEAEIAAALKRRQPVATLFGY</sequence>
<protein>
    <submittedName>
        <fullName evidence="2">Uncharacterized protein</fullName>
    </submittedName>
</protein>
<dbReference type="EMBL" id="PFAK01000011">
    <property type="protein sequence ID" value="PIR96500.1"/>
    <property type="molecule type" value="Genomic_DNA"/>
</dbReference>
<feature type="region of interest" description="Disordered" evidence="1">
    <location>
        <begin position="1"/>
        <end position="36"/>
    </location>
</feature>
<dbReference type="AlphaFoldDB" id="A0A2H0VDY6"/>
<evidence type="ECO:0000256" key="1">
    <source>
        <dbReference type="SAM" id="MobiDB-lite"/>
    </source>
</evidence>
<dbReference type="Proteomes" id="UP000230922">
    <property type="component" value="Unassembled WGS sequence"/>
</dbReference>